<reference evidence="3 4" key="1">
    <citation type="submission" date="2023-11" db="EMBL/GenBank/DDBJ databases">
        <title>Gilvimarinus fulvus sp. nov., isolated from the surface of Kelp.</title>
        <authorList>
            <person name="Sun Y.Y."/>
            <person name="Gong Y."/>
            <person name="Du Z.J."/>
        </authorList>
    </citation>
    <scope>NUCLEOTIDE SEQUENCE [LARGE SCALE GENOMIC DNA]</scope>
    <source>
        <strain evidence="3 4">SDUM040013</strain>
    </source>
</reference>
<gene>
    <name evidence="3" type="ORF">SCD92_10225</name>
</gene>
<dbReference type="InterPro" id="IPR021059">
    <property type="entry name" value="DnaJ-related_N"/>
</dbReference>
<dbReference type="EMBL" id="JAXAFO010000014">
    <property type="protein sequence ID" value="MDX6849736.1"/>
    <property type="molecule type" value="Genomic_DNA"/>
</dbReference>
<dbReference type="PROSITE" id="PS50076">
    <property type="entry name" value="DNAJ_2"/>
    <property type="match status" value="1"/>
</dbReference>
<accession>A0ABU4RXW7</accession>
<dbReference type="CDD" id="cd06257">
    <property type="entry name" value="DnaJ"/>
    <property type="match status" value="1"/>
</dbReference>
<protein>
    <submittedName>
        <fullName evidence="3">DNA-J related domain-containing protein</fullName>
    </submittedName>
</protein>
<dbReference type="Pfam" id="PF00226">
    <property type="entry name" value="DnaJ"/>
    <property type="match status" value="1"/>
</dbReference>
<comment type="caution">
    <text evidence="3">The sequence shown here is derived from an EMBL/GenBank/DDBJ whole genome shotgun (WGS) entry which is preliminary data.</text>
</comment>
<dbReference type="Pfam" id="PF12339">
    <property type="entry name" value="DNAJ_related"/>
    <property type="match status" value="1"/>
</dbReference>
<evidence type="ECO:0000313" key="4">
    <source>
        <dbReference type="Proteomes" id="UP001273505"/>
    </source>
</evidence>
<dbReference type="RefSeq" id="WP_302722660.1">
    <property type="nucleotide sequence ID" value="NZ_JAULRU010000569.1"/>
</dbReference>
<dbReference type="Proteomes" id="UP001273505">
    <property type="component" value="Unassembled WGS sequence"/>
</dbReference>
<name>A0ABU4RXW7_9GAMM</name>
<proteinExistence type="predicted"/>
<dbReference type="SMART" id="SM00271">
    <property type="entry name" value="DnaJ"/>
    <property type="match status" value="1"/>
</dbReference>
<dbReference type="Gene3D" id="1.10.287.110">
    <property type="entry name" value="DnaJ domain"/>
    <property type="match status" value="1"/>
</dbReference>
<keyword evidence="4" id="KW-1185">Reference proteome</keyword>
<evidence type="ECO:0000256" key="1">
    <source>
        <dbReference type="ARBA" id="ARBA00023186"/>
    </source>
</evidence>
<dbReference type="InterPro" id="IPR036869">
    <property type="entry name" value="J_dom_sf"/>
</dbReference>
<feature type="domain" description="J" evidence="2">
    <location>
        <begin position="152"/>
        <end position="205"/>
    </location>
</feature>
<organism evidence="3 4">
    <name type="scientific">Gilvimarinus gilvus</name>
    <dbReference type="NCBI Taxonomy" id="3058038"/>
    <lineage>
        <taxon>Bacteria</taxon>
        <taxon>Pseudomonadati</taxon>
        <taxon>Pseudomonadota</taxon>
        <taxon>Gammaproteobacteria</taxon>
        <taxon>Cellvibrionales</taxon>
        <taxon>Cellvibrionaceae</taxon>
        <taxon>Gilvimarinus</taxon>
    </lineage>
</organism>
<evidence type="ECO:0000313" key="3">
    <source>
        <dbReference type="EMBL" id="MDX6849736.1"/>
    </source>
</evidence>
<dbReference type="InterPro" id="IPR001623">
    <property type="entry name" value="DnaJ_domain"/>
</dbReference>
<keyword evidence="1" id="KW-0143">Chaperone</keyword>
<sequence length="206" mass="23635">MANSETLKGADRPNPLLEMVRQLLFEDGQQFSEHALLKIAVARGLIPEEFGSCSKRLFQAHFVLFNALYHLQQELAAQALYLDIGLVQVSVRRFQPASGARELGSSRDEKLRRYYFDWSHFDQATVASVNEMLDDFWLRMGRQPVVEADRTRALDVMGLADPVSWSAVKQRYRRLAMQHHPDRGGDVDQLKQVNWAMTILEKSIQC</sequence>
<evidence type="ECO:0000259" key="2">
    <source>
        <dbReference type="PROSITE" id="PS50076"/>
    </source>
</evidence>
<dbReference type="SUPFAM" id="SSF46565">
    <property type="entry name" value="Chaperone J-domain"/>
    <property type="match status" value="1"/>
</dbReference>